<reference evidence="1 2" key="1">
    <citation type="submission" date="2018-03" db="EMBL/GenBank/DDBJ databases">
        <title>Genomic Encyclopedia of Type Strains, Phase III (KMG-III): the genomes of soil and plant-associated and newly described type strains.</title>
        <authorList>
            <person name="Whitman W."/>
        </authorList>
    </citation>
    <scope>NUCLEOTIDE SEQUENCE [LARGE SCALE GENOMIC DNA]</scope>
    <source>
        <strain evidence="1 2">VKM Ac-1602</strain>
    </source>
</reference>
<name>A0ABX5L9M4_9MICO</name>
<sequence length="66" mass="7795">MDLFRLSDRRRYEYAEALAYLAARLPRKDFSAGLFAAHAQRAREATTRKDMRLLCKRVRQSYGLKD</sequence>
<proteinExistence type="predicted"/>
<accession>A0ABX5L9M4</accession>
<dbReference type="EMBL" id="QGDV01000014">
    <property type="protein sequence ID" value="PWJ61873.1"/>
    <property type="molecule type" value="Genomic_DNA"/>
</dbReference>
<keyword evidence="2" id="KW-1185">Reference proteome</keyword>
<protein>
    <submittedName>
        <fullName evidence="1">Uncharacterized protein</fullName>
    </submittedName>
</protein>
<dbReference type="Proteomes" id="UP000245674">
    <property type="component" value="Unassembled WGS sequence"/>
</dbReference>
<evidence type="ECO:0000313" key="1">
    <source>
        <dbReference type="EMBL" id="PWJ61873.1"/>
    </source>
</evidence>
<organism evidence="1 2">
    <name type="scientific">Rathayibacter iranicus NCPPB 2253 = VKM Ac-1602</name>
    <dbReference type="NCBI Taxonomy" id="1328868"/>
    <lineage>
        <taxon>Bacteria</taxon>
        <taxon>Bacillati</taxon>
        <taxon>Actinomycetota</taxon>
        <taxon>Actinomycetes</taxon>
        <taxon>Micrococcales</taxon>
        <taxon>Microbacteriaceae</taxon>
        <taxon>Rathayibacter</taxon>
    </lineage>
</organism>
<gene>
    <name evidence="1" type="ORF">B0H03_11474</name>
</gene>
<comment type="caution">
    <text evidence="1">The sequence shown here is derived from an EMBL/GenBank/DDBJ whole genome shotgun (WGS) entry which is preliminary data.</text>
</comment>
<evidence type="ECO:0000313" key="2">
    <source>
        <dbReference type="Proteomes" id="UP000245674"/>
    </source>
</evidence>